<gene>
    <name evidence="2" type="ORF">Vretifemale_17202</name>
</gene>
<organism evidence="2 3">
    <name type="scientific">Volvox reticuliferus</name>
    <dbReference type="NCBI Taxonomy" id="1737510"/>
    <lineage>
        <taxon>Eukaryota</taxon>
        <taxon>Viridiplantae</taxon>
        <taxon>Chlorophyta</taxon>
        <taxon>core chlorophytes</taxon>
        <taxon>Chlorophyceae</taxon>
        <taxon>CS clade</taxon>
        <taxon>Chlamydomonadales</taxon>
        <taxon>Volvocaceae</taxon>
        <taxon>Volvox</taxon>
    </lineage>
</organism>
<feature type="compositionally biased region" description="Polar residues" evidence="1">
    <location>
        <begin position="312"/>
        <end position="321"/>
    </location>
</feature>
<feature type="region of interest" description="Disordered" evidence="1">
    <location>
        <begin position="158"/>
        <end position="178"/>
    </location>
</feature>
<dbReference type="OrthoDB" id="511530at2759"/>
<comment type="caution">
    <text evidence="2">The sequence shown here is derived from an EMBL/GenBank/DDBJ whole genome shotgun (WGS) entry which is preliminary data.</text>
</comment>
<dbReference type="Proteomes" id="UP000747110">
    <property type="component" value="Unassembled WGS sequence"/>
</dbReference>
<dbReference type="EMBL" id="BNCP01000050">
    <property type="protein sequence ID" value="GIL89387.1"/>
    <property type="molecule type" value="Genomic_DNA"/>
</dbReference>
<name>A0A8J4FWC1_9CHLO</name>
<evidence type="ECO:0000256" key="1">
    <source>
        <dbReference type="SAM" id="MobiDB-lite"/>
    </source>
</evidence>
<reference evidence="2" key="1">
    <citation type="journal article" date="2021" name="Proc. Natl. Acad. Sci. U.S.A.">
        <title>Three genomes in the algal genus Volvox reveal the fate of a haploid sex-determining region after a transition to homothallism.</title>
        <authorList>
            <person name="Yamamoto K."/>
            <person name="Hamaji T."/>
            <person name="Kawai-Toyooka H."/>
            <person name="Matsuzaki R."/>
            <person name="Takahashi F."/>
            <person name="Nishimura Y."/>
            <person name="Kawachi M."/>
            <person name="Noguchi H."/>
            <person name="Minakuchi Y."/>
            <person name="Umen J.G."/>
            <person name="Toyoda A."/>
            <person name="Nozaki H."/>
        </authorList>
    </citation>
    <scope>NUCLEOTIDE SEQUENCE</scope>
    <source>
        <strain evidence="2">NIES-3786</strain>
    </source>
</reference>
<feature type="region of interest" description="Disordered" evidence="1">
    <location>
        <begin position="296"/>
        <end position="350"/>
    </location>
</feature>
<dbReference type="GO" id="GO:0005737">
    <property type="term" value="C:cytoplasm"/>
    <property type="evidence" value="ECO:0007669"/>
    <property type="project" value="InterPro"/>
</dbReference>
<sequence length="363" mass="41379">MGHAWRVVMENVRQKVGTDRTFKATSNARNEAMFKEATEFCTHLRVLERDLRSMHKEIDAKFVNLRNILSSPLPRAFEEGRDGAVPCAEEPKLIGQGVGLEVLQQAANDLKIRLDEDVIKPLRSWLIAYRSVCDRMEKLEALRLELDSRRRTVDSLTEKVDRLDKTQPAPQQKDKHEQELEKMTQLLHHKRAKLTRTMHAYRELEQTVFNSLNTLIKDTGVLRDYTGLSLQILQECYQKGYAAFSTATPLLDYNSTSDNLFTHMQMMDNAPVRVGAPSERSRQQSDRRVARKDALGLYAPPSDDGGDAGQYGNDQQIQPQMSGYGDMQHPVNPYHGAYQPSPNATRYMTSPSPAAWQNQVVQY</sequence>
<dbReference type="AlphaFoldDB" id="A0A8J4FWC1"/>
<dbReference type="InterPro" id="IPR027267">
    <property type="entry name" value="AH/BAR_dom_sf"/>
</dbReference>
<accession>A0A8J4FWC1</accession>
<dbReference type="Pfam" id="PF03114">
    <property type="entry name" value="BAR"/>
    <property type="match status" value="1"/>
</dbReference>
<protein>
    <submittedName>
        <fullName evidence="2">Uncharacterized protein</fullName>
    </submittedName>
</protein>
<evidence type="ECO:0000313" key="2">
    <source>
        <dbReference type="EMBL" id="GIL89387.1"/>
    </source>
</evidence>
<dbReference type="Gene3D" id="1.20.1270.60">
    <property type="entry name" value="Arfaptin homology (AH) domain/BAR domain"/>
    <property type="match status" value="1"/>
</dbReference>
<dbReference type="InterPro" id="IPR004148">
    <property type="entry name" value="BAR_dom"/>
</dbReference>
<proteinExistence type="predicted"/>
<feature type="compositionally biased region" description="Polar residues" evidence="1">
    <location>
        <begin position="340"/>
        <end position="350"/>
    </location>
</feature>
<evidence type="ECO:0000313" key="3">
    <source>
        <dbReference type="Proteomes" id="UP000747110"/>
    </source>
</evidence>
<dbReference type="SUPFAM" id="SSF103657">
    <property type="entry name" value="BAR/IMD domain-like"/>
    <property type="match status" value="1"/>
</dbReference>
<keyword evidence="3" id="KW-1185">Reference proteome</keyword>